<organism evidence="6 7">
    <name type="scientific">Sphingomonas floccifaciens</name>
    <dbReference type="NCBI Taxonomy" id="1844115"/>
    <lineage>
        <taxon>Bacteria</taxon>
        <taxon>Pseudomonadati</taxon>
        <taxon>Pseudomonadota</taxon>
        <taxon>Alphaproteobacteria</taxon>
        <taxon>Sphingomonadales</taxon>
        <taxon>Sphingomonadaceae</taxon>
        <taxon>Sphingomonas</taxon>
    </lineage>
</organism>
<feature type="compositionally biased region" description="Low complexity" evidence="4">
    <location>
        <begin position="957"/>
        <end position="980"/>
    </location>
</feature>
<evidence type="ECO:0000256" key="2">
    <source>
        <dbReference type="ARBA" id="ARBA00022971"/>
    </source>
</evidence>
<comment type="similarity">
    <text evidence="1">Belongs to the MobA/MobL family.</text>
</comment>
<keyword evidence="3" id="KW-0175">Coiled coil</keyword>
<keyword evidence="2" id="KW-0184">Conjugation</keyword>
<feature type="compositionally biased region" description="Low complexity" evidence="4">
    <location>
        <begin position="1007"/>
        <end position="1024"/>
    </location>
</feature>
<comment type="caution">
    <text evidence="6">The sequence shown here is derived from an EMBL/GenBank/DDBJ whole genome shotgun (WGS) entry which is preliminary data.</text>
</comment>
<evidence type="ECO:0000256" key="1">
    <source>
        <dbReference type="ARBA" id="ARBA00010873"/>
    </source>
</evidence>
<reference evidence="7" key="1">
    <citation type="journal article" date="2019" name="Int. J. Syst. Evol. Microbiol.">
        <title>The Global Catalogue of Microorganisms (GCM) 10K type strain sequencing project: providing services to taxonomists for standard genome sequencing and annotation.</title>
        <authorList>
            <consortium name="The Broad Institute Genomics Platform"/>
            <consortium name="The Broad Institute Genome Sequencing Center for Infectious Disease"/>
            <person name="Wu L."/>
            <person name="Ma J."/>
        </authorList>
    </citation>
    <scope>NUCLEOTIDE SEQUENCE [LARGE SCALE GENOMIC DNA]</scope>
    <source>
        <strain evidence="7">Q85</strain>
    </source>
</reference>
<evidence type="ECO:0000256" key="4">
    <source>
        <dbReference type="SAM" id="MobiDB-lite"/>
    </source>
</evidence>
<feature type="compositionally biased region" description="Polar residues" evidence="4">
    <location>
        <begin position="875"/>
        <end position="895"/>
    </location>
</feature>
<keyword evidence="7" id="KW-1185">Reference proteome</keyword>
<feature type="coiled-coil region" evidence="3">
    <location>
        <begin position="552"/>
        <end position="579"/>
    </location>
</feature>
<gene>
    <name evidence="6" type="ORF">ACFSC3_12985</name>
</gene>
<protein>
    <submittedName>
        <fullName evidence="6">MobA/MobL family protein</fullName>
    </submittedName>
</protein>
<feature type="region of interest" description="Disordered" evidence="4">
    <location>
        <begin position="31"/>
        <end position="63"/>
    </location>
</feature>
<dbReference type="Proteomes" id="UP001597283">
    <property type="component" value="Unassembled WGS sequence"/>
</dbReference>
<evidence type="ECO:0000313" key="7">
    <source>
        <dbReference type="Proteomes" id="UP001597283"/>
    </source>
</evidence>
<evidence type="ECO:0000259" key="5">
    <source>
        <dbReference type="Pfam" id="PF03389"/>
    </source>
</evidence>
<dbReference type="RefSeq" id="WP_205498110.1">
    <property type="nucleotide sequence ID" value="NZ_JBHUFC010000003.1"/>
</dbReference>
<dbReference type="InterPro" id="IPR005053">
    <property type="entry name" value="MobA_MobL"/>
</dbReference>
<evidence type="ECO:0000313" key="6">
    <source>
        <dbReference type="EMBL" id="MFD1788485.1"/>
    </source>
</evidence>
<accession>A0ABW4NGQ2</accession>
<feature type="compositionally biased region" description="Polar residues" evidence="4">
    <location>
        <begin position="913"/>
        <end position="930"/>
    </location>
</feature>
<feature type="region of interest" description="Disordered" evidence="4">
    <location>
        <begin position="829"/>
        <end position="1028"/>
    </location>
</feature>
<dbReference type="Gene3D" id="3.30.930.30">
    <property type="match status" value="1"/>
</dbReference>
<dbReference type="EMBL" id="JBHUFC010000003">
    <property type="protein sequence ID" value="MFD1788485.1"/>
    <property type="molecule type" value="Genomic_DNA"/>
</dbReference>
<proteinExistence type="inferred from homology"/>
<dbReference type="Pfam" id="PF03389">
    <property type="entry name" value="MobA_MobL"/>
    <property type="match status" value="1"/>
</dbReference>
<evidence type="ECO:0000256" key="3">
    <source>
        <dbReference type="SAM" id="Coils"/>
    </source>
</evidence>
<feature type="compositionally biased region" description="Basic and acidic residues" evidence="4">
    <location>
        <begin position="35"/>
        <end position="45"/>
    </location>
</feature>
<name>A0ABW4NGQ2_9SPHN</name>
<sequence length="1153" mass="125291">MNLSDRLFRASAAVRAMISRQALEELGGAKPGRRVKAEKGLERHRQGGGLSRRNIDLSFPAPPRWRPMTTAGATSFHFSLSSVSNVRPAGRKAPNGALAFERYITAEQDRATVNERYVVDRDEGVEGKSRTAFVVSNISRGAAERERFWTAVSAAASTPSPPVLKIRPACGDLSELIRLTEDAATPRSVREALREVVDASNAGNKTTCRRVHRIELDNHALPWAEALDISRYGSRRDERLIHFVHPRGGVLQWQIEAEFPDELGDHDNRAIADAFGSLLDKLGLKYTIAAHESTHRNDPRNRHPHILIYPGACRQGYDGQWEFRGGKLQPGDLAARLGEATREELLRLSFKQRSAADVAALRHAFAKIVNDRLIACGVRRRYDPRTYVEMGIDQAPGEHLGSAAAALVDAGFAVEIDRRNAVKAWSARQRQAEREIAAELDQHDVVLHKLDAAAPAGDEDELARLRLAYEDARDRLAKTLRAVADWDLSTEMARSAAERLAAKTSDVLAAIADGSASAAEARAVATYRARSDIACAHLDAVNEAIEPHGDTVRAARREVANLRQNLAQLDRKIDAAIERQSVCESRDRTTRRWADDTVLMPDRYPMPLDGEAHFDALLEHLTRQRSAEWSTPANRFVFIVRSDSDSKQYAAIGLRPADRTLVAQQPYKRRFDAVLQEAGKLQDKEIGRVIDYIAAHGEASLLGSDSGAPHRTVRRHYRLYRHHPRFGDLLPGAQARFDASQRSLVNAPPAAGQPAAVLSAEPAAVADSVLEERPIELSATVTTVVIKAVVSTKTSRNLSEANARDGCVASASQAAMNTTIQSAAHIPPQIPADADISGDKPDRGGGSMPLPAGRDALLPEASDDEAEPSREDASSLPTKASSQSPAGPQTAQSDGAETIARPSLKMPGERQAQMASLTSEAVPTPLSSPSDAADKEHKPVAAAATLDNPVATERRALGAPAAAEIAPKRTTATTSPRSRPQLSPESDEVSSRPTLMEQARRLARQRAPMSSAATISSPTTTSPSVPDHKAERLELARQVVRDFREHTLYQRLPKAEREVFEAALVGPMTDLVDGHSSLRIENGKLLAAGRHDEIIDRLRVLAVSDCGYWLLVNAAKSMPAEPQTGKAWAVIDQTGVAAATPASIDQGRGHSQR</sequence>
<feature type="domain" description="MobA/MobL protein" evidence="5">
    <location>
        <begin position="255"/>
        <end position="407"/>
    </location>
</feature>